<evidence type="ECO:0000313" key="3">
    <source>
        <dbReference type="Proteomes" id="UP000663570"/>
    </source>
</evidence>
<dbReference type="Proteomes" id="UP000663570">
    <property type="component" value="Chromosome"/>
</dbReference>
<gene>
    <name evidence="2" type="ORF">JY500_01955</name>
</gene>
<accession>A0ABX7M7Q8</accession>
<evidence type="ECO:0000256" key="1">
    <source>
        <dbReference type="SAM" id="MobiDB-lite"/>
    </source>
</evidence>
<protein>
    <submittedName>
        <fullName evidence="2">Uncharacterized protein</fullName>
    </submittedName>
</protein>
<sequence length="413" mass="41384">MADLIKSVSSTAFNATGVQRASAAALAQPLASSAIRDDLLHIAPGLLNTGIIGTIDPGVLRPTVTATLSHVQPGELITATLMNAIIDRLNALAGNTGPATMTGDVTGTTAANQISALQGKSVLANAPAEGQLLGFSNNAWRPVSAPQATPVVVAAASIQNRGIVTSGSRWGVSSMLGNFVSADLIAPRFTFDGYNPTFNTYFFRFTLVDADHRGGIATVMPYVLRVDPGFFEIGFQPLGVNGNFDPGLILQVEVVAYPRLRLFFAGVTEVASGIGAAATGALNAGLASAVAGNNAATTAPAPSGGFTVNPAVLNAGLAVSPTVSNPSIATVLAQPVVMAATPVASTVSAAPAASAVSTQPALNVSGVALAPSAVTNLRSAPAKKKSPARAAPVKPAPKRTASKKPAPKGGKGG</sequence>
<feature type="region of interest" description="Disordered" evidence="1">
    <location>
        <begin position="377"/>
        <end position="413"/>
    </location>
</feature>
<evidence type="ECO:0000313" key="2">
    <source>
        <dbReference type="EMBL" id="QSI77444.1"/>
    </source>
</evidence>
<dbReference type="RefSeq" id="WP_206254887.1">
    <property type="nucleotide sequence ID" value="NZ_CP071060.1"/>
</dbReference>
<name>A0ABX7M7Q8_9RHOO</name>
<dbReference type="EMBL" id="CP071060">
    <property type="protein sequence ID" value="QSI77444.1"/>
    <property type="molecule type" value="Genomic_DNA"/>
</dbReference>
<organism evidence="2 3">
    <name type="scientific">Niveibacterium microcysteis</name>
    <dbReference type="NCBI Taxonomy" id="2811415"/>
    <lineage>
        <taxon>Bacteria</taxon>
        <taxon>Pseudomonadati</taxon>
        <taxon>Pseudomonadota</taxon>
        <taxon>Betaproteobacteria</taxon>
        <taxon>Rhodocyclales</taxon>
        <taxon>Rhodocyclaceae</taxon>
        <taxon>Niveibacterium</taxon>
    </lineage>
</organism>
<reference evidence="2 3" key="1">
    <citation type="submission" date="2021-02" db="EMBL/GenBank/DDBJ databases">
        <title>Niveibacterium changnyeongensis HC41.</title>
        <authorList>
            <person name="Kang M."/>
        </authorList>
    </citation>
    <scope>NUCLEOTIDE SEQUENCE [LARGE SCALE GENOMIC DNA]</scope>
    <source>
        <strain evidence="2 3">HC41</strain>
    </source>
</reference>
<keyword evidence="3" id="KW-1185">Reference proteome</keyword>
<feature type="compositionally biased region" description="Basic residues" evidence="1">
    <location>
        <begin position="396"/>
        <end position="406"/>
    </location>
</feature>
<proteinExistence type="predicted"/>